<protein>
    <submittedName>
        <fullName evidence="6">Uncharacterized protein</fullName>
    </submittedName>
</protein>
<evidence type="ECO:0000256" key="5">
    <source>
        <dbReference type="SAM" id="Phobius"/>
    </source>
</evidence>
<dbReference type="Gene3D" id="1.20.140.150">
    <property type="match status" value="1"/>
</dbReference>
<dbReference type="Pfam" id="PF00822">
    <property type="entry name" value="PMP22_Claudin"/>
    <property type="match status" value="1"/>
</dbReference>
<dbReference type="Proteomes" id="UP000683360">
    <property type="component" value="Unassembled WGS sequence"/>
</dbReference>
<feature type="transmembrane region" description="Helical" evidence="5">
    <location>
        <begin position="79"/>
        <end position="100"/>
    </location>
</feature>
<evidence type="ECO:0000256" key="3">
    <source>
        <dbReference type="ARBA" id="ARBA00022989"/>
    </source>
</evidence>
<evidence type="ECO:0000256" key="2">
    <source>
        <dbReference type="ARBA" id="ARBA00022692"/>
    </source>
</evidence>
<dbReference type="EMBL" id="CAJPWZ010000737">
    <property type="protein sequence ID" value="CAG2200237.1"/>
    <property type="molecule type" value="Genomic_DNA"/>
</dbReference>
<dbReference type="AlphaFoldDB" id="A0A8S3R5D2"/>
<reference evidence="6" key="1">
    <citation type="submission" date="2021-03" db="EMBL/GenBank/DDBJ databases">
        <authorList>
            <person name="Bekaert M."/>
        </authorList>
    </citation>
    <scope>NUCLEOTIDE SEQUENCE</scope>
</reference>
<organism evidence="6 7">
    <name type="scientific">Mytilus edulis</name>
    <name type="common">Blue mussel</name>
    <dbReference type="NCBI Taxonomy" id="6550"/>
    <lineage>
        <taxon>Eukaryota</taxon>
        <taxon>Metazoa</taxon>
        <taxon>Spiralia</taxon>
        <taxon>Lophotrochozoa</taxon>
        <taxon>Mollusca</taxon>
        <taxon>Bivalvia</taxon>
        <taxon>Autobranchia</taxon>
        <taxon>Pteriomorphia</taxon>
        <taxon>Mytilida</taxon>
        <taxon>Mytiloidea</taxon>
        <taxon>Mytilidae</taxon>
        <taxon>Mytilinae</taxon>
        <taxon>Mytilus</taxon>
    </lineage>
</organism>
<name>A0A8S3R5D2_MYTED</name>
<dbReference type="GO" id="GO:0016020">
    <property type="term" value="C:membrane"/>
    <property type="evidence" value="ECO:0007669"/>
    <property type="project" value="UniProtKB-SubCell"/>
</dbReference>
<dbReference type="InterPro" id="IPR004031">
    <property type="entry name" value="PMP22/EMP/MP20/Claudin"/>
</dbReference>
<evidence type="ECO:0000256" key="4">
    <source>
        <dbReference type="ARBA" id="ARBA00023136"/>
    </source>
</evidence>
<dbReference type="OrthoDB" id="6174705at2759"/>
<evidence type="ECO:0000313" key="6">
    <source>
        <dbReference type="EMBL" id="CAG2200237.1"/>
    </source>
</evidence>
<keyword evidence="4 5" id="KW-0472">Membrane</keyword>
<keyword evidence="3 5" id="KW-1133">Transmembrane helix</keyword>
<evidence type="ECO:0000313" key="7">
    <source>
        <dbReference type="Proteomes" id="UP000683360"/>
    </source>
</evidence>
<sequence>MDRYRQIHFGFRIPMITLPIGCLFQLISLASPYWIKIKVSSLIQSVDIHLGLWRACFALNNAKPECSSDMSDNPDWFKATQACAILGLIFAVVAMVSLYLKNCSSFQNKALGLLAMVSAFAAVRHELFEVVKRQQNFPYPNVILKKRFCPRKLTGDSGESKLGNDCYAFYLTSVGEFGDDLKNALSVKSSSSSNKALSCTDEISGSQNDAIFNLAVKDSSSSK</sequence>
<keyword evidence="2 5" id="KW-0812">Transmembrane</keyword>
<accession>A0A8S3R5D2</accession>
<comment type="caution">
    <text evidence="6">The sequence shown here is derived from an EMBL/GenBank/DDBJ whole genome shotgun (WGS) entry which is preliminary data.</text>
</comment>
<comment type="subcellular location">
    <subcellularLocation>
        <location evidence="1">Membrane</location>
        <topology evidence="1">Multi-pass membrane protein</topology>
    </subcellularLocation>
</comment>
<proteinExistence type="predicted"/>
<gene>
    <name evidence="6" type="ORF">MEDL_14905</name>
</gene>
<evidence type="ECO:0000256" key="1">
    <source>
        <dbReference type="ARBA" id="ARBA00004141"/>
    </source>
</evidence>
<keyword evidence="7" id="KW-1185">Reference proteome</keyword>
<feature type="transmembrane region" description="Helical" evidence="5">
    <location>
        <begin position="12"/>
        <end position="35"/>
    </location>
</feature>